<dbReference type="PANTHER" id="PTHR11206">
    <property type="entry name" value="MULTIDRUG RESISTANCE PROTEIN"/>
    <property type="match status" value="1"/>
</dbReference>
<evidence type="ECO:0000313" key="8">
    <source>
        <dbReference type="Proteomes" id="UP001327560"/>
    </source>
</evidence>
<feature type="transmembrane region" description="Helical" evidence="6">
    <location>
        <begin position="250"/>
        <end position="270"/>
    </location>
</feature>
<evidence type="ECO:0000256" key="1">
    <source>
        <dbReference type="ARBA" id="ARBA00004141"/>
    </source>
</evidence>
<name>A0AAQ3Q5M1_9LILI</name>
<organism evidence="7 8">
    <name type="scientific">Canna indica</name>
    <name type="common">Indian-shot</name>
    <dbReference type="NCBI Taxonomy" id="4628"/>
    <lineage>
        <taxon>Eukaryota</taxon>
        <taxon>Viridiplantae</taxon>
        <taxon>Streptophyta</taxon>
        <taxon>Embryophyta</taxon>
        <taxon>Tracheophyta</taxon>
        <taxon>Spermatophyta</taxon>
        <taxon>Magnoliopsida</taxon>
        <taxon>Liliopsida</taxon>
        <taxon>Zingiberales</taxon>
        <taxon>Cannaceae</taxon>
        <taxon>Canna</taxon>
    </lineage>
</organism>
<feature type="transmembrane region" description="Helical" evidence="6">
    <location>
        <begin position="417"/>
        <end position="436"/>
    </location>
</feature>
<evidence type="ECO:0000256" key="5">
    <source>
        <dbReference type="ARBA" id="ARBA00023136"/>
    </source>
</evidence>
<dbReference type="GO" id="GO:0042910">
    <property type="term" value="F:xenobiotic transmembrane transporter activity"/>
    <property type="evidence" value="ECO:0007669"/>
    <property type="project" value="InterPro"/>
</dbReference>
<feature type="transmembrane region" description="Helical" evidence="6">
    <location>
        <begin position="161"/>
        <end position="183"/>
    </location>
</feature>
<protein>
    <recommendedName>
        <fullName evidence="6">Protein DETOXIFICATION</fullName>
    </recommendedName>
    <alternativeName>
        <fullName evidence="6">Multidrug and toxic compound extrusion protein</fullName>
    </alternativeName>
</protein>
<accession>A0AAQ3Q5M1</accession>
<dbReference type="InterPro" id="IPR002528">
    <property type="entry name" value="MATE_fam"/>
</dbReference>
<evidence type="ECO:0000256" key="4">
    <source>
        <dbReference type="ARBA" id="ARBA00022989"/>
    </source>
</evidence>
<evidence type="ECO:0000313" key="7">
    <source>
        <dbReference type="EMBL" id="WOK99600.1"/>
    </source>
</evidence>
<dbReference type="GO" id="GO:1990961">
    <property type="term" value="P:xenobiotic detoxification by transmembrane export across the plasma membrane"/>
    <property type="evidence" value="ECO:0007669"/>
    <property type="project" value="InterPro"/>
</dbReference>
<comment type="similarity">
    <text evidence="2 6">Belongs to the multi antimicrobial extrusion (MATE) (TC 2.A.66.1) family.</text>
</comment>
<evidence type="ECO:0000256" key="2">
    <source>
        <dbReference type="ARBA" id="ARBA00010199"/>
    </source>
</evidence>
<dbReference type="Pfam" id="PF01554">
    <property type="entry name" value="MatE"/>
    <property type="match status" value="2"/>
</dbReference>
<feature type="transmembrane region" description="Helical" evidence="6">
    <location>
        <begin position="312"/>
        <end position="335"/>
    </location>
</feature>
<feature type="transmembrane region" description="Helical" evidence="6">
    <location>
        <begin position="356"/>
        <end position="379"/>
    </location>
</feature>
<dbReference type="GO" id="GO:0016020">
    <property type="term" value="C:membrane"/>
    <property type="evidence" value="ECO:0007669"/>
    <property type="project" value="UniProtKB-SubCell"/>
</dbReference>
<dbReference type="GO" id="GO:0015297">
    <property type="term" value="F:antiporter activity"/>
    <property type="evidence" value="ECO:0007669"/>
    <property type="project" value="InterPro"/>
</dbReference>
<gene>
    <name evidence="7" type="ORF">Cni_G08312</name>
</gene>
<dbReference type="Proteomes" id="UP001327560">
    <property type="component" value="Chromosome 2"/>
</dbReference>
<feature type="transmembrane region" description="Helical" evidence="6">
    <location>
        <begin position="21"/>
        <end position="41"/>
    </location>
</feature>
<feature type="transmembrane region" description="Helical" evidence="6">
    <location>
        <begin position="385"/>
        <end position="405"/>
    </location>
</feature>
<proteinExistence type="inferred from homology"/>
<keyword evidence="8" id="KW-1185">Reference proteome</keyword>
<comment type="subcellular location">
    <subcellularLocation>
        <location evidence="1">Membrane</location>
        <topology evidence="1">Multi-pass membrane protein</topology>
    </subcellularLocation>
</comment>
<dbReference type="CDD" id="cd13132">
    <property type="entry name" value="MATE_eukaryotic"/>
    <property type="match status" value="1"/>
</dbReference>
<keyword evidence="5 6" id="KW-0472">Membrane</keyword>
<dbReference type="NCBIfam" id="TIGR00797">
    <property type="entry name" value="matE"/>
    <property type="match status" value="1"/>
</dbReference>
<feature type="transmembrane region" description="Helical" evidence="6">
    <location>
        <begin position="97"/>
        <end position="118"/>
    </location>
</feature>
<keyword evidence="4 6" id="KW-1133">Transmembrane helix</keyword>
<feature type="transmembrane region" description="Helical" evidence="6">
    <location>
        <begin position="53"/>
        <end position="76"/>
    </location>
</feature>
<evidence type="ECO:0000256" key="6">
    <source>
        <dbReference type="RuleBase" id="RU004914"/>
    </source>
</evidence>
<feature type="transmembrane region" description="Helical" evidence="6">
    <location>
        <begin position="199"/>
        <end position="217"/>
    </location>
</feature>
<keyword evidence="3 6" id="KW-0812">Transmembrane</keyword>
<dbReference type="EMBL" id="CP136891">
    <property type="protein sequence ID" value="WOK99600.1"/>
    <property type="molecule type" value="Genomic_DNA"/>
</dbReference>
<reference evidence="7 8" key="1">
    <citation type="submission" date="2023-10" db="EMBL/GenBank/DDBJ databases">
        <title>Chromosome-scale genome assembly provides insights into flower coloration mechanisms of Canna indica.</title>
        <authorList>
            <person name="Li C."/>
        </authorList>
    </citation>
    <scope>NUCLEOTIDE SEQUENCE [LARGE SCALE GENOMIC DNA]</scope>
    <source>
        <tissue evidence="7">Flower</tissue>
    </source>
</reference>
<dbReference type="InterPro" id="IPR045069">
    <property type="entry name" value="MATE_euk"/>
</dbReference>
<evidence type="ECO:0000256" key="3">
    <source>
        <dbReference type="ARBA" id="ARBA00022692"/>
    </source>
</evidence>
<sequence length="465" mass="50562">MGRQLSKIRDESKQTWSLAGPAILTGIFQFSIAMVTSAFVGHLGAVELSAVSVAQGVIAGFSYGVMLGMGSALETLCGQAVGAGQLHMLGIYLQRSWIISVATAMALTPFYVFSSPLLKLIHQSNDISEVAGKYCIWIIPQVYAYAVNFPLQKFFQSQSKVWTITVIAGVVLGIHALLNWVFVTKLGCGLLGAAMVENASWWLVNFSQIIYLVSGFFPEAWRGFSLLAFQNLSAFLKLSLASAVMLCLELWYYTAVIILVGCLKNAKIAIGAISICMNYESWTLMIALGFNSAVSVRVSNELGANHPKAAKFSVIVATSTSALLGILFMAIALIFRKQLPKVFTDVPEVIEETSKLGYLLSATVVMNSIQPVLSGVAIGAGWQSLVAFINTACYYLLGLPIGALLGFKMKLNEQGIWSGMLIGTLIQTVILLLITFRTKWQKEALQAEERVRKWGGRIELQSPLQ</sequence>
<dbReference type="AlphaFoldDB" id="A0AAQ3Q5M1"/>